<evidence type="ECO:0000313" key="1">
    <source>
        <dbReference type="EMBL" id="GAH51240.1"/>
    </source>
</evidence>
<proteinExistence type="predicted"/>
<gene>
    <name evidence="1" type="ORF">S03H2_29788</name>
</gene>
<name>X1H2A6_9ZZZZ</name>
<reference evidence="1" key="1">
    <citation type="journal article" date="2014" name="Front. Microbiol.">
        <title>High frequency of phylogenetically diverse reductive dehalogenase-homologous genes in deep subseafloor sedimentary metagenomes.</title>
        <authorList>
            <person name="Kawai M."/>
            <person name="Futagami T."/>
            <person name="Toyoda A."/>
            <person name="Takaki Y."/>
            <person name="Nishi S."/>
            <person name="Hori S."/>
            <person name="Arai W."/>
            <person name="Tsubouchi T."/>
            <person name="Morono Y."/>
            <person name="Uchiyama I."/>
            <person name="Ito T."/>
            <person name="Fujiyama A."/>
            <person name="Inagaki F."/>
            <person name="Takami H."/>
        </authorList>
    </citation>
    <scope>NUCLEOTIDE SEQUENCE</scope>
    <source>
        <strain evidence="1">Expedition CK06-06</strain>
    </source>
</reference>
<organism evidence="1">
    <name type="scientific">marine sediment metagenome</name>
    <dbReference type="NCBI Taxonomy" id="412755"/>
    <lineage>
        <taxon>unclassified sequences</taxon>
        <taxon>metagenomes</taxon>
        <taxon>ecological metagenomes</taxon>
    </lineage>
</organism>
<accession>X1H2A6</accession>
<dbReference type="EMBL" id="BARU01017996">
    <property type="protein sequence ID" value="GAH51240.1"/>
    <property type="molecule type" value="Genomic_DNA"/>
</dbReference>
<sequence length="69" mass="7987">MENLLSSVQERDIIGVYTEFANTKTNIQMLDELIALHKTSLKSELVRLLFEFIEDISFILDSIDRIISL</sequence>
<comment type="caution">
    <text evidence="1">The sequence shown here is derived from an EMBL/GenBank/DDBJ whole genome shotgun (WGS) entry which is preliminary data.</text>
</comment>
<dbReference type="AlphaFoldDB" id="X1H2A6"/>
<protein>
    <submittedName>
        <fullName evidence="1">Uncharacterized protein</fullName>
    </submittedName>
</protein>